<dbReference type="Proteomes" id="UP000198703">
    <property type="component" value="Unassembled WGS sequence"/>
</dbReference>
<keyword evidence="2" id="KW-0732">Signal</keyword>
<organism evidence="3 4">
    <name type="scientific">Rubrimonas cliftonensis</name>
    <dbReference type="NCBI Taxonomy" id="89524"/>
    <lineage>
        <taxon>Bacteria</taxon>
        <taxon>Pseudomonadati</taxon>
        <taxon>Pseudomonadota</taxon>
        <taxon>Alphaproteobacteria</taxon>
        <taxon>Rhodobacterales</taxon>
        <taxon>Paracoccaceae</taxon>
        <taxon>Rubrimonas</taxon>
    </lineage>
</organism>
<dbReference type="AlphaFoldDB" id="A0A1H4GCX2"/>
<protein>
    <submittedName>
        <fullName evidence="3">VPLPA-CTERM protein sorting domain-containing protein</fullName>
    </submittedName>
</protein>
<dbReference type="EMBL" id="FNQM01000054">
    <property type="protein sequence ID" value="SEB07456.1"/>
    <property type="molecule type" value="Genomic_DNA"/>
</dbReference>
<dbReference type="RefSeq" id="WP_093256994.1">
    <property type="nucleotide sequence ID" value="NZ_FNQM01000054.1"/>
</dbReference>
<feature type="transmembrane region" description="Helical" evidence="1">
    <location>
        <begin position="246"/>
        <end position="265"/>
    </location>
</feature>
<dbReference type="STRING" id="89524.SAMN05444370_1542"/>
<proteinExistence type="predicted"/>
<feature type="signal peptide" evidence="2">
    <location>
        <begin position="1"/>
        <end position="19"/>
    </location>
</feature>
<keyword evidence="1" id="KW-0472">Membrane</keyword>
<dbReference type="NCBIfam" id="TIGR03370">
    <property type="entry name" value="VPLPA-CTERM"/>
    <property type="match status" value="1"/>
</dbReference>
<sequence length="272" mass="28180">MRTTFLAFALAVATTGAQAATIFNANVFSAAGADAASIQSEVDGFRAALGGLNPNTPENFAGGRREINWDGVPDSLADPNAFPGDFFNGSTPGRARGIEFVATGETTGFEVSSSTASGVPILFDEPDEYSFFSPERIFRPVGGDSFDVLFFDPTDQTSPATTTGLGVVFTGLEEEGQAVMSFFGEDGELLLSKAVTPSGLTGLSFLGVLFDVPVAKVSIFNALGGDEPVMDDFIFGEPTRAAVAPVPLPAAAWMLLAGLAGLATLSRRRAAA</sequence>
<evidence type="ECO:0000313" key="3">
    <source>
        <dbReference type="EMBL" id="SEB07456.1"/>
    </source>
</evidence>
<accession>A0A1H4GCX2</accession>
<evidence type="ECO:0000256" key="2">
    <source>
        <dbReference type="SAM" id="SignalP"/>
    </source>
</evidence>
<evidence type="ECO:0000256" key="1">
    <source>
        <dbReference type="SAM" id="Phobius"/>
    </source>
</evidence>
<evidence type="ECO:0000313" key="4">
    <source>
        <dbReference type="Proteomes" id="UP000198703"/>
    </source>
</evidence>
<keyword evidence="1" id="KW-0812">Transmembrane</keyword>
<keyword evidence="1" id="KW-1133">Transmembrane helix</keyword>
<keyword evidence="4" id="KW-1185">Reference proteome</keyword>
<feature type="chain" id="PRO_5011507785" evidence="2">
    <location>
        <begin position="20"/>
        <end position="272"/>
    </location>
</feature>
<reference evidence="3 4" key="1">
    <citation type="submission" date="2016-10" db="EMBL/GenBank/DDBJ databases">
        <authorList>
            <person name="de Groot N.N."/>
        </authorList>
    </citation>
    <scope>NUCLEOTIDE SEQUENCE [LARGE SCALE GENOMIC DNA]</scope>
    <source>
        <strain evidence="3 4">DSM 15345</strain>
    </source>
</reference>
<gene>
    <name evidence="3" type="ORF">SAMN05444370_1542</name>
</gene>
<dbReference type="InterPro" id="IPR022472">
    <property type="entry name" value="VPLPA-CTERM"/>
</dbReference>
<name>A0A1H4GCX2_9RHOB</name>